<dbReference type="InterPro" id="IPR002083">
    <property type="entry name" value="MATH/TRAF_dom"/>
</dbReference>
<accession>A0A914Q585</accession>
<organism evidence="1 2">
    <name type="scientific">Panagrolaimus davidi</name>
    <dbReference type="NCBI Taxonomy" id="227884"/>
    <lineage>
        <taxon>Eukaryota</taxon>
        <taxon>Metazoa</taxon>
        <taxon>Ecdysozoa</taxon>
        <taxon>Nematoda</taxon>
        <taxon>Chromadorea</taxon>
        <taxon>Rhabditida</taxon>
        <taxon>Tylenchina</taxon>
        <taxon>Panagrolaimomorpha</taxon>
        <taxon>Panagrolaimoidea</taxon>
        <taxon>Panagrolaimidae</taxon>
        <taxon>Panagrolaimus</taxon>
    </lineage>
</organism>
<dbReference type="InterPro" id="IPR008974">
    <property type="entry name" value="TRAF-like"/>
</dbReference>
<dbReference type="WBParaSite" id="PDA_v2.g26483.t1">
    <property type="protein sequence ID" value="PDA_v2.g26483.t1"/>
    <property type="gene ID" value="PDA_v2.g26483"/>
</dbReference>
<dbReference type="AlphaFoldDB" id="A0A914Q585"/>
<reference evidence="2" key="1">
    <citation type="submission" date="2022-11" db="UniProtKB">
        <authorList>
            <consortium name="WormBaseParasite"/>
        </authorList>
    </citation>
    <scope>IDENTIFICATION</scope>
</reference>
<evidence type="ECO:0000313" key="2">
    <source>
        <dbReference type="WBParaSite" id="PDA_v2.g26483.t1"/>
    </source>
</evidence>
<dbReference type="Gene3D" id="2.60.210.10">
    <property type="entry name" value="Apoptosis, Tumor Necrosis Factor Receptor Associated Protein 2, Chain A"/>
    <property type="match status" value="1"/>
</dbReference>
<name>A0A914Q585_9BILA</name>
<sequence length="238" mass="27162">MERLFNKIIYPFKTQWKFKKADLMNLAENGYLTGKYFYAYNIYGLQYSLLIYPNGYNKVTSGETWALLYLNASEEREIFAKFTLESAENVSKSSSFLYSDEIGFGTMICKTEELFEENSKFFVNDEITIKVKGTLTAKHPSVSIVSYPIYMEWKICRADLWNIGRADFKDEYKSKVFNAPSFFGINYSLTLCLNGAGLNVHLNLGLGNQKKIKAVADFSVDSANLNWAARFCGPTFAC</sequence>
<proteinExistence type="predicted"/>
<dbReference type="CDD" id="cd00121">
    <property type="entry name" value="MATH"/>
    <property type="match status" value="1"/>
</dbReference>
<protein>
    <submittedName>
        <fullName evidence="2">Uncharacterized protein</fullName>
    </submittedName>
</protein>
<keyword evidence="1" id="KW-1185">Reference proteome</keyword>
<dbReference type="Proteomes" id="UP000887578">
    <property type="component" value="Unplaced"/>
</dbReference>
<dbReference type="SUPFAM" id="SSF49599">
    <property type="entry name" value="TRAF domain-like"/>
    <property type="match status" value="1"/>
</dbReference>
<evidence type="ECO:0000313" key="1">
    <source>
        <dbReference type="Proteomes" id="UP000887578"/>
    </source>
</evidence>